<organism evidence="2 3">
    <name type="scientific">Glycomyces rhizosphaerae</name>
    <dbReference type="NCBI Taxonomy" id="2054422"/>
    <lineage>
        <taxon>Bacteria</taxon>
        <taxon>Bacillati</taxon>
        <taxon>Actinomycetota</taxon>
        <taxon>Actinomycetes</taxon>
        <taxon>Glycomycetales</taxon>
        <taxon>Glycomycetaceae</taxon>
        <taxon>Glycomyces</taxon>
    </lineage>
</organism>
<keyword evidence="2" id="KW-0808">Transferase</keyword>
<evidence type="ECO:0000313" key="3">
    <source>
        <dbReference type="Proteomes" id="UP001595712"/>
    </source>
</evidence>
<dbReference type="SUPFAM" id="SSF53448">
    <property type="entry name" value="Nucleotide-diphospho-sugar transferases"/>
    <property type="match status" value="1"/>
</dbReference>
<dbReference type="Proteomes" id="UP001595712">
    <property type="component" value="Unassembled WGS sequence"/>
</dbReference>
<dbReference type="Gene3D" id="3.90.550.10">
    <property type="entry name" value="Spore Coat Polysaccharide Biosynthesis Protein SpsA, Chain A"/>
    <property type="match status" value="1"/>
</dbReference>
<keyword evidence="3" id="KW-1185">Reference proteome</keyword>
<dbReference type="PANTHER" id="PTHR43777">
    <property type="entry name" value="MOLYBDENUM COFACTOR CYTIDYLYLTRANSFERASE"/>
    <property type="match status" value="1"/>
</dbReference>
<dbReference type="PANTHER" id="PTHR43777:SF1">
    <property type="entry name" value="MOLYBDENUM COFACTOR CYTIDYLYLTRANSFERASE"/>
    <property type="match status" value="1"/>
</dbReference>
<dbReference type="InterPro" id="IPR029044">
    <property type="entry name" value="Nucleotide-diphossugar_trans"/>
</dbReference>
<sequence length="208" mass="21605">MKNTAGLVLAAGGGTRFGRPKALIEFDGRSLLDRAVATLHTGGCRQVLAVLGAGAEQALAAATEAFTPVLNRRWGQGLSTSLKAGLAAVPERYDGVVVTLVDQPRIAPEAVRRIIAAAEEGAAIAVAVYAGRRGHPMYFAREHLDAIAAGAVGDRGARDFLAANAALVREVECPGDPVDVDTPADLEALTRLPRINPQSSPPKLVGRS</sequence>
<evidence type="ECO:0000259" key="1">
    <source>
        <dbReference type="Pfam" id="PF12804"/>
    </source>
</evidence>
<accession>A0ABV7PU16</accession>
<reference evidence="3" key="1">
    <citation type="journal article" date="2019" name="Int. J. Syst. Evol. Microbiol.">
        <title>The Global Catalogue of Microorganisms (GCM) 10K type strain sequencing project: providing services to taxonomists for standard genome sequencing and annotation.</title>
        <authorList>
            <consortium name="The Broad Institute Genomics Platform"/>
            <consortium name="The Broad Institute Genome Sequencing Center for Infectious Disease"/>
            <person name="Wu L."/>
            <person name="Ma J."/>
        </authorList>
    </citation>
    <scope>NUCLEOTIDE SEQUENCE [LARGE SCALE GENOMIC DNA]</scope>
    <source>
        <strain evidence="3">CGMCC 4.7396</strain>
    </source>
</reference>
<dbReference type="GO" id="GO:0016740">
    <property type="term" value="F:transferase activity"/>
    <property type="evidence" value="ECO:0007669"/>
    <property type="project" value="UniProtKB-KW"/>
</dbReference>
<dbReference type="EMBL" id="JBHRWO010000006">
    <property type="protein sequence ID" value="MFC3492081.1"/>
    <property type="molecule type" value="Genomic_DNA"/>
</dbReference>
<dbReference type="CDD" id="cd04182">
    <property type="entry name" value="GT_2_like_f"/>
    <property type="match status" value="1"/>
</dbReference>
<evidence type="ECO:0000313" key="2">
    <source>
        <dbReference type="EMBL" id="MFC3492081.1"/>
    </source>
</evidence>
<comment type="caution">
    <text evidence="2">The sequence shown here is derived from an EMBL/GenBank/DDBJ whole genome shotgun (WGS) entry which is preliminary data.</text>
</comment>
<proteinExistence type="predicted"/>
<feature type="domain" description="MobA-like NTP transferase" evidence="1">
    <location>
        <begin position="6"/>
        <end position="164"/>
    </location>
</feature>
<protein>
    <submittedName>
        <fullName evidence="2">NTP transferase domain-containing protein</fullName>
    </submittedName>
</protein>
<dbReference type="InterPro" id="IPR025877">
    <property type="entry name" value="MobA-like_NTP_Trfase"/>
</dbReference>
<dbReference type="RefSeq" id="WP_387972043.1">
    <property type="nucleotide sequence ID" value="NZ_JBHRWO010000006.1"/>
</dbReference>
<name>A0ABV7PU16_9ACTN</name>
<gene>
    <name evidence="2" type="ORF">ACFO8M_06230</name>
</gene>
<dbReference type="Pfam" id="PF12804">
    <property type="entry name" value="NTP_transf_3"/>
    <property type="match status" value="1"/>
</dbReference>